<protein>
    <recommendedName>
        <fullName evidence="1">peptidylprolyl isomerase</fullName>
        <ecNumber evidence="1">5.2.1.8</ecNumber>
    </recommendedName>
</protein>
<feature type="signal peptide" evidence="4">
    <location>
        <begin position="1"/>
        <end position="32"/>
    </location>
</feature>
<evidence type="ECO:0000313" key="7">
    <source>
        <dbReference type="Proteomes" id="UP000634011"/>
    </source>
</evidence>
<dbReference type="Gene3D" id="2.40.100.10">
    <property type="entry name" value="Cyclophilin-like"/>
    <property type="match status" value="1"/>
</dbReference>
<organism evidence="6 7">
    <name type="scientific">Undibacterium jejuense</name>
    <dbReference type="NCBI Taxonomy" id="1344949"/>
    <lineage>
        <taxon>Bacteria</taxon>
        <taxon>Pseudomonadati</taxon>
        <taxon>Pseudomonadota</taxon>
        <taxon>Betaproteobacteria</taxon>
        <taxon>Burkholderiales</taxon>
        <taxon>Oxalobacteraceae</taxon>
        <taxon>Undibacterium</taxon>
    </lineage>
</organism>
<feature type="domain" description="PPIase cyclophilin-type" evidence="5">
    <location>
        <begin position="86"/>
        <end position="269"/>
    </location>
</feature>
<evidence type="ECO:0000256" key="2">
    <source>
        <dbReference type="ARBA" id="ARBA00023110"/>
    </source>
</evidence>
<keyword evidence="4" id="KW-0732">Signal</keyword>
<dbReference type="InterPro" id="IPR044665">
    <property type="entry name" value="E_coli_cyclophilin_A-like"/>
</dbReference>
<proteinExistence type="predicted"/>
<dbReference type="SUPFAM" id="SSF50891">
    <property type="entry name" value="Cyclophilin-like"/>
    <property type="match status" value="1"/>
</dbReference>
<dbReference type="InterPro" id="IPR002130">
    <property type="entry name" value="Cyclophilin-type_PPIase_dom"/>
</dbReference>
<dbReference type="Pfam" id="PF00160">
    <property type="entry name" value="Pro_isomerase"/>
    <property type="match status" value="1"/>
</dbReference>
<feature type="chain" id="PRO_5037472730" description="peptidylprolyl isomerase" evidence="4">
    <location>
        <begin position="33"/>
        <end position="327"/>
    </location>
</feature>
<accession>A0A923HGR4</accession>
<sequence length="327" mass="35706">MFSSISGLSNIPFQWTALAAVALFAVSLNAKAVVNNKKAAPLSVVAVKENPLKAKPGVSDIVKASSANDWRSLDPENTLYLELASGRVVIELAPDFAPNHADNIRKLVREGYFDGLAIVRSQDNYVVQWADPDEKREVKTAKKNLDPEFTVKYAPTLTFNRLFDVDGYAPQVGHSNGFAAGRDPKTGTTWLTHCYGAVGVARGNEVNSGDGTSLYVVTGQAPRQLDRNITVVGRVMQGMSLLTSLPRGTGALGFYEKPEQNTPIKSIRIAADVPETERTKLEVIRTDTPTFKAIVEAQRNRGGEWYKVPAGYVDLCNVQVPVREKKD</sequence>
<keyword evidence="7" id="KW-1185">Reference proteome</keyword>
<dbReference type="AlphaFoldDB" id="A0A923HGR4"/>
<dbReference type="EMBL" id="JACOFV010000014">
    <property type="protein sequence ID" value="MBC3863439.1"/>
    <property type="molecule type" value="Genomic_DNA"/>
</dbReference>
<evidence type="ECO:0000256" key="4">
    <source>
        <dbReference type="SAM" id="SignalP"/>
    </source>
</evidence>
<dbReference type="EC" id="5.2.1.8" evidence="1"/>
<reference evidence="6" key="1">
    <citation type="submission" date="2020-08" db="EMBL/GenBank/DDBJ databases">
        <title>Novel species isolated from subtropical streams in China.</title>
        <authorList>
            <person name="Lu H."/>
        </authorList>
    </citation>
    <scope>NUCLEOTIDE SEQUENCE</scope>
    <source>
        <strain evidence="6">KACC 12607</strain>
    </source>
</reference>
<evidence type="ECO:0000256" key="1">
    <source>
        <dbReference type="ARBA" id="ARBA00013194"/>
    </source>
</evidence>
<comment type="caution">
    <text evidence="6">The sequence shown here is derived from an EMBL/GenBank/DDBJ whole genome shotgun (WGS) entry which is preliminary data.</text>
</comment>
<name>A0A923HGR4_9BURK</name>
<evidence type="ECO:0000256" key="3">
    <source>
        <dbReference type="ARBA" id="ARBA00023235"/>
    </source>
</evidence>
<dbReference type="InterPro" id="IPR029000">
    <property type="entry name" value="Cyclophilin-like_dom_sf"/>
</dbReference>
<dbReference type="PANTHER" id="PTHR43246">
    <property type="entry name" value="PEPTIDYL-PROLYL CIS-TRANS ISOMERASE CYP38, CHLOROPLASTIC"/>
    <property type="match status" value="1"/>
</dbReference>
<dbReference type="Proteomes" id="UP000634011">
    <property type="component" value="Unassembled WGS sequence"/>
</dbReference>
<gene>
    <name evidence="6" type="ORF">H8K32_15145</name>
</gene>
<dbReference type="PROSITE" id="PS50072">
    <property type="entry name" value="CSA_PPIASE_2"/>
    <property type="match status" value="1"/>
</dbReference>
<keyword evidence="3 6" id="KW-0413">Isomerase</keyword>
<evidence type="ECO:0000259" key="5">
    <source>
        <dbReference type="PROSITE" id="PS50072"/>
    </source>
</evidence>
<evidence type="ECO:0000313" key="6">
    <source>
        <dbReference type="EMBL" id="MBC3863439.1"/>
    </source>
</evidence>
<keyword evidence="2" id="KW-0697">Rotamase</keyword>
<dbReference type="GO" id="GO:0003755">
    <property type="term" value="F:peptidyl-prolyl cis-trans isomerase activity"/>
    <property type="evidence" value="ECO:0007669"/>
    <property type="project" value="UniProtKB-KW"/>
</dbReference>